<feature type="region of interest" description="Disordered" evidence="1">
    <location>
        <begin position="1"/>
        <end position="27"/>
    </location>
</feature>
<evidence type="ECO:0000313" key="2">
    <source>
        <dbReference type="EMBL" id="SZX65240.1"/>
    </source>
</evidence>
<organism evidence="2 3">
    <name type="scientific">Tetradesmus obliquus</name>
    <name type="common">Green alga</name>
    <name type="synonym">Acutodesmus obliquus</name>
    <dbReference type="NCBI Taxonomy" id="3088"/>
    <lineage>
        <taxon>Eukaryota</taxon>
        <taxon>Viridiplantae</taxon>
        <taxon>Chlorophyta</taxon>
        <taxon>core chlorophytes</taxon>
        <taxon>Chlorophyceae</taxon>
        <taxon>CS clade</taxon>
        <taxon>Sphaeropleales</taxon>
        <taxon>Scenedesmaceae</taxon>
        <taxon>Tetradesmus</taxon>
    </lineage>
</organism>
<dbReference type="EMBL" id="FNXT01000579">
    <property type="protein sequence ID" value="SZX65240.1"/>
    <property type="molecule type" value="Genomic_DNA"/>
</dbReference>
<feature type="compositionally biased region" description="Low complexity" evidence="1">
    <location>
        <begin position="9"/>
        <end position="23"/>
    </location>
</feature>
<evidence type="ECO:0000313" key="3">
    <source>
        <dbReference type="Proteomes" id="UP000256970"/>
    </source>
</evidence>
<evidence type="ECO:0000256" key="1">
    <source>
        <dbReference type="SAM" id="MobiDB-lite"/>
    </source>
</evidence>
<reference evidence="2 3" key="1">
    <citation type="submission" date="2016-10" db="EMBL/GenBank/DDBJ databases">
        <authorList>
            <person name="Cai Z."/>
        </authorList>
    </citation>
    <scope>NUCLEOTIDE SEQUENCE [LARGE SCALE GENOMIC DNA]</scope>
</reference>
<dbReference type="Proteomes" id="UP000256970">
    <property type="component" value="Unassembled WGS sequence"/>
</dbReference>
<gene>
    <name evidence="2" type="ORF">BQ4739_LOCUS5685</name>
</gene>
<proteinExistence type="predicted"/>
<dbReference type="AlphaFoldDB" id="A0A383VK01"/>
<keyword evidence="3" id="KW-1185">Reference proteome</keyword>
<protein>
    <submittedName>
        <fullName evidence="2">Uncharacterized protein</fullName>
    </submittedName>
</protein>
<accession>A0A383VK01</accession>
<sequence length="346" mass="38645">MLHSTTATAPAGSAITARRAAAGKPQQQLECTTQTTYISSDLELAWLGNVTAWQDRFCDVVRTPQQQQWTKIWLETIAAEASGKQNITYDPAVFSRFVTTRTCPGQQQAPQESIITWIEPLAHGLRHPNSLCNMGADLFDRGYLLIANQKDVLALRAAATPSNSEACSSRSCQAIYMDLGATRWEAAPNSVGQAWFYRSYAQRGITMDRLLLWEAVPVSPPSAIFAQLPKELFHKYQYFNIPAGTDYSDASHPVRMLKSIAQPADFVAFKLDIDNYAAENSILSNLSGDTAAAALVDEFFLEYHVDFKPMIERGWKGTEDPNKKLADAFKLFQQLRQKGWRAHSWV</sequence>
<name>A0A383VK01_TETOB</name>